<protein>
    <submittedName>
        <fullName evidence="1">Methylenetetrahydrofolate reduct</fullName>
    </submittedName>
</protein>
<feature type="non-terminal residue" evidence="1">
    <location>
        <position position="631"/>
    </location>
</feature>
<proteinExistence type="predicted"/>
<evidence type="ECO:0000313" key="1">
    <source>
        <dbReference type="EMBL" id="PWN46628.1"/>
    </source>
</evidence>
<accession>A0ACD0NLE2</accession>
<organism evidence="1 2">
    <name type="scientific">Violaceomyces palustris</name>
    <dbReference type="NCBI Taxonomy" id="1673888"/>
    <lineage>
        <taxon>Eukaryota</taxon>
        <taxon>Fungi</taxon>
        <taxon>Dikarya</taxon>
        <taxon>Basidiomycota</taxon>
        <taxon>Ustilaginomycotina</taxon>
        <taxon>Ustilaginomycetes</taxon>
        <taxon>Violaceomycetales</taxon>
        <taxon>Violaceomycetaceae</taxon>
        <taxon>Violaceomyces</taxon>
    </lineage>
</organism>
<dbReference type="Proteomes" id="UP000245626">
    <property type="component" value="Unassembled WGS sequence"/>
</dbReference>
<keyword evidence="2" id="KW-1185">Reference proteome</keyword>
<name>A0ACD0NLE2_9BASI</name>
<sequence>MTSYETSSSSSSTAATSRKGLHPSHVVSRIAQARSSSESKPFWTLEFFPPKTQQGLANLYARIARMSTEVRPSWIHVTWGAGGTTGDWSLELAARVQSGNLNPAVPLSTGPGQDSPESVAAKVLGLENVKELKRFEHAFEQPLDTCLHLTCTNVRRQSLDETLDRAKLQGIRNILALRGDPPRGEEYWVASDDRFQHATDLVRYIRERHGDFFCIGVAAYPEGHADYVDRDLKRDMEYLKAKQDAGAEFAVTQLFYDVDRFLEWYRDCRRMGITIPILPGIMPIQNYQSFRRMTNLCKAEVPRQVLDDLEPIKSDDAAVKEYGVSLSINMIGRIYLESDIRGFHLCTLNLEKSVQRVLEGLGWVSSNELDRQEKEGGGVETASGLVERFRKNQMISDRSGNMTPKDLKTTTQEALKRTLARTRTGWPSPETSTWDEFPNGRYGDSRSPAFGEMDGYGVSLKVAPSDALRIWGRPETTAEISNIFASYLMQKIDVIPWCDAPLMAETLSIRPYLLSLNLEPGAIATTTTAAAAATTAGGGSQVVLEEEEKEVMFKGGCRNGACKGWWTVGSQPAVDGAPSSDPVYGFGPKGGFVFQKAFVELFMEEEDKDQLVRKIKEEGEGLITFYAGNRK</sequence>
<dbReference type="EMBL" id="KZ820824">
    <property type="protein sequence ID" value="PWN46628.1"/>
    <property type="molecule type" value="Genomic_DNA"/>
</dbReference>
<reference evidence="1 2" key="1">
    <citation type="journal article" date="2018" name="Mol. Biol. Evol.">
        <title>Broad Genomic Sampling Reveals a Smut Pathogenic Ancestry of the Fungal Clade Ustilaginomycotina.</title>
        <authorList>
            <person name="Kijpornyongpan T."/>
            <person name="Mondo S.J."/>
            <person name="Barry K."/>
            <person name="Sandor L."/>
            <person name="Lee J."/>
            <person name="Lipzen A."/>
            <person name="Pangilinan J."/>
            <person name="LaButti K."/>
            <person name="Hainaut M."/>
            <person name="Henrissat B."/>
            <person name="Grigoriev I.V."/>
            <person name="Spatafora J.W."/>
            <person name="Aime M.C."/>
        </authorList>
    </citation>
    <scope>NUCLEOTIDE SEQUENCE [LARGE SCALE GENOMIC DNA]</scope>
    <source>
        <strain evidence="1 2">SA 807</strain>
    </source>
</reference>
<evidence type="ECO:0000313" key="2">
    <source>
        <dbReference type="Proteomes" id="UP000245626"/>
    </source>
</evidence>
<gene>
    <name evidence="1" type="ORF">IE53DRAFT_391204</name>
</gene>